<dbReference type="GO" id="GO:0010287">
    <property type="term" value="C:plastoglobule"/>
    <property type="evidence" value="ECO:0007669"/>
    <property type="project" value="TreeGrafter"/>
</dbReference>
<dbReference type="InterPro" id="IPR004147">
    <property type="entry name" value="ABC1_dom"/>
</dbReference>
<dbReference type="Pfam" id="PF01176">
    <property type="entry name" value="eIF-1a"/>
    <property type="match status" value="1"/>
</dbReference>
<dbReference type="SUPFAM" id="SSF50249">
    <property type="entry name" value="Nucleic acid-binding proteins"/>
    <property type="match status" value="1"/>
</dbReference>
<dbReference type="AlphaFoldDB" id="A0A2N9EV91"/>
<gene>
    <name evidence="4" type="ORF">FSB_LOCUS6453</name>
</gene>
<accession>A0A2N9EV91</accession>
<organism evidence="4">
    <name type="scientific">Fagus sylvatica</name>
    <name type="common">Beechnut</name>
    <dbReference type="NCBI Taxonomy" id="28930"/>
    <lineage>
        <taxon>Eukaryota</taxon>
        <taxon>Viridiplantae</taxon>
        <taxon>Streptophyta</taxon>
        <taxon>Embryophyta</taxon>
        <taxon>Tracheophyta</taxon>
        <taxon>Spermatophyta</taxon>
        <taxon>Magnoliopsida</taxon>
        <taxon>eudicotyledons</taxon>
        <taxon>Gunneridae</taxon>
        <taxon>Pentapetalae</taxon>
        <taxon>rosids</taxon>
        <taxon>fabids</taxon>
        <taxon>Fagales</taxon>
        <taxon>Fagaceae</taxon>
        <taxon>Fagus</taxon>
    </lineage>
</organism>
<sequence length="648" mass="72183">MKGGRKNLKRAAEENKFSLQHGHTIMQVLSLPGSNLIQVMDAQGEKSLALFPAKFQKSMWIKRGSFVVVDISGKEKALESGSKVACIVSQVLFYEQVRSLQKSPEWPEVFKSTNLDDSNGSLHKQTSQEEENEVECSDDEGLPPIEANTNRIKPFEVQSDVESDSNSIEALPKLVEDIVQTSITTGPRGALRLAQGIQAFIGVGGEWLADVSKSTNSSVGLPTQLQLGLLSPVYVRRLFERMGATYIKLGQFIASAPTLFPPEYVQEFQSCFDRTPEVPFEDIQKILREDLGRPIDSVYEYVDPTPIASASIAQVHGARLRGSQEDVVIKVLKPGIEDILVADLNFVYIVARILEYLNPEFSRASLVGIVKDIRESMLEEVDFHKEAANIESFRRYLEAMGLTRQATAPKVYQHCSTQRVLTMQRLYGVPLTDLESISSLVSSPEATLITALNVWFGSLLACESFHADVHAGNLWVLRDGRIGFLDFGIVGRISPETWAAMEVFLASIATEEYESMASALIEMGATNKDIDTRAFARDLEKIFSSIQARTDLDTEIVVATARGTTTNATAVSANLVVDERQMNALFLDVVRVSESYGLRFPREFALLMKQLLYFDRYTRLLAPNMNMLQDQRISIASNRRSKYGDSFK</sequence>
<evidence type="ECO:0000256" key="1">
    <source>
        <dbReference type="SAM" id="MobiDB-lite"/>
    </source>
</evidence>
<feature type="compositionally biased region" description="Polar residues" evidence="1">
    <location>
        <begin position="112"/>
        <end position="125"/>
    </location>
</feature>
<dbReference type="Pfam" id="PF03109">
    <property type="entry name" value="ABC1"/>
    <property type="match status" value="1"/>
</dbReference>
<feature type="compositionally biased region" description="Acidic residues" evidence="1">
    <location>
        <begin position="128"/>
        <end position="141"/>
    </location>
</feature>
<dbReference type="SUPFAM" id="SSF56112">
    <property type="entry name" value="Protein kinase-like (PK-like)"/>
    <property type="match status" value="1"/>
</dbReference>
<reference evidence="4" key="1">
    <citation type="submission" date="2018-02" db="EMBL/GenBank/DDBJ databases">
        <authorList>
            <person name="Cohen D.B."/>
            <person name="Kent A.D."/>
        </authorList>
    </citation>
    <scope>NUCLEOTIDE SEQUENCE</scope>
</reference>
<dbReference type="Gene3D" id="2.40.50.140">
    <property type="entry name" value="Nucleic acid-binding proteins"/>
    <property type="match status" value="1"/>
</dbReference>
<feature type="region of interest" description="Disordered" evidence="1">
    <location>
        <begin position="112"/>
        <end position="143"/>
    </location>
</feature>
<dbReference type="CDD" id="cd05121">
    <property type="entry name" value="ABC1_ADCK3-like"/>
    <property type="match status" value="1"/>
</dbReference>
<feature type="domain" description="ABC1 atypical kinase-like" evidence="3">
    <location>
        <begin position="272"/>
        <end position="518"/>
    </location>
</feature>
<dbReference type="PANTHER" id="PTHR43173:SF22">
    <property type="entry name" value="OS07G0227800 PROTEIN"/>
    <property type="match status" value="1"/>
</dbReference>
<evidence type="ECO:0008006" key="5">
    <source>
        <dbReference type="Google" id="ProtNLM"/>
    </source>
</evidence>
<dbReference type="PANTHER" id="PTHR43173">
    <property type="entry name" value="ABC1 FAMILY PROTEIN"/>
    <property type="match status" value="1"/>
</dbReference>
<name>A0A2N9EV91_FAGSY</name>
<evidence type="ECO:0000259" key="3">
    <source>
        <dbReference type="Pfam" id="PF03109"/>
    </source>
</evidence>
<dbReference type="InterPro" id="IPR011009">
    <property type="entry name" value="Kinase-like_dom_sf"/>
</dbReference>
<dbReference type="InterPro" id="IPR051130">
    <property type="entry name" value="Mito_struct-func_regulator"/>
</dbReference>
<proteinExistence type="predicted"/>
<dbReference type="GO" id="GO:0003723">
    <property type="term" value="F:RNA binding"/>
    <property type="evidence" value="ECO:0007669"/>
    <property type="project" value="InterPro"/>
</dbReference>
<dbReference type="InterPro" id="IPR006196">
    <property type="entry name" value="RNA-binding_domain_S1_IF1"/>
</dbReference>
<evidence type="ECO:0000313" key="4">
    <source>
        <dbReference type="EMBL" id="SPC78571.1"/>
    </source>
</evidence>
<dbReference type="GO" id="GO:0005886">
    <property type="term" value="C:plasma membrane"/>
    <property type="evidence" value="ECO:0007669"/>
    <property type="project" value="TreeGrafter"/>
</dbReference>
<dbReference type="InterPro" id="IPR012340">
    <property type="entry name" value="NA-bd_OB-fold"/>
</dbReference>
<dbReference type="SMART" id="SM00652">
    <property type="entry name" value="eIF1a"/>
    <property type="match status" value="1"/>
</dbReference>
<protein>
    <recommendedName>
        <fullName evidence="5">S1-like domain-containing protein</fullName>
    </recommendedName>
</protein>
<evidence type="ECO:0000259" key="2">
    <source>
        <dbReference type="Pfam" id="PF01176"/>
    </source>
</evidence>
<dbReference type="GO" id="GO:0003743">
    <property type="term" value="F:translation initiation factor activity"/>
    <property type="evidence" value="ECO:0007669"/>
    <property type="project" value="InterPro"/>
</dbReference>
<feature type="domain" description="S1-like" evidence="2">
    <location>
        <begin position="23"/>
        <end position="74"/>
    </location>
</feature>
<dbReference type="EMBL" id="OIVN01000336">
    <property type="protein sequence ID" value="SPC78571.1"/>
    <property type="molecule type" value="Genomic_DNA"/>
</dbReference>
<dbReference type="InterPro" id="IPR001253">
    <property type="entry name" value="TIF_eIF-1A"/>
</dbReference>